<evidence type="ECO:0000313" key="3">
    <source>
        <dbReference type="Proteomes" id="UP000640052"/>
    </source>
</evidence>
<proteinExistence type="predicted"/>
<keyword evidence="3" id="KW-1185">Reference proteome</keyword>
<feature type="chain" id="PRO_5036828168" description="Secreted protein" evidence="1">
    <location>
        <begin position="31"/>
        <end position="183"/>
    </location>
</feature>
<accession>A0A919UMG5</accession>
<evidence type="ECO:0008006" key="4">
    <source>
        <dbReference type="Google" id="ProtNLM"/>
    </source>
</evidence>
<gene>
    <name evidence="2" type="ORF">Aph01nite_52540</name>
</gene>
<dbReference type="Proteomes" id="UP000640052">
    <property type="component" value="Unassembled WGS sequence"/>
</dbReference>
<organism evidence="2 3">
    <name type="scientific">Acrocarpospora phusangensis</name>
    <dbReference type="NCBI Taxonomy" id="1070424"/>
    <lineage>
        <taxon>Bacteria</taxon>
        <taxon>Bacillati</taxon>
        <taxon>Actinomycetota</taxon>
        <taxon>Actinomycetes</taxon>
        <taxon>Streptosporangiales</taxon>
        <taxon>Streptosporangiaceae</taxon>
        <taxon>Acrocarpospora</taxon>
    </lineage>
</organism>
<dbReference type="AlphaFoldDB" id="A0A919UMG5"/>
<evidence type="ECO:0000313" key="2">
    <source>
        <dbReference type="EMBL" id="GIH26944.1"/>
    </source>
</evidence>
<feature type="signal peptide" evidence="1">
    <location>
        <begin position="1"/>
        <end position="30"/>
    </location>
</feature>
<keyword evidence="1" id="KW-0732">Signal</keyword>
<comment type="caution">
    <text evidence="2">The sequence shown here is derived from an EMBL/GenBank/DDBJ whole genome shotgun (WGS) entry which is preliminary data.</text>
</comment>
<name>A0A919UMG5_9ACTN</name>
<sequence>MRVRQILGATAATAILAFGAIGLTSTPASAAPTTSAKIASADWDYDDDWGSYWSWNHKAKAKGWIEVEYDHHEDNKVEVGGKVYDKDHRNSKCGYVKFRSYDWDGGKWDWDHVWGYKACGWDKPFHFTKHDIAKLQVQVCQINKWGGAPFKCGQWKTIYDAWDHDYGYDWDHDHDDHDDHDEV</sequence>
<dbReference type="RefSeq" id="WP_204043610.1">
    <property type="nucleotide sequence ID" value="NZ_BOOA01000047.1"/>
</dbReference>
<dbReference type="EMBL" id="BOOA01000047">
    <property type="protein sequence ID" value="GIH26944.1"/>
    <property type="molecule type" value="Genomic_DNA"/>
</dbReference>
<evidence type="ECO:0000256" key="1">
    <source>
        <dbReference type="SAM" id="SignalP"/>
    </source>
</evidence>
<reference evidence="2" key="1">
    <citation type="submission" date="2021-01" db="EMBL/GenBank/DDBJ databases">
        <title>Whole genome shotgun sequence of Acrocarpospora phusangensis NBRC 108782.</title>
        <authorList>
            <person name="Komaki H."/>
            <person name="Tamura T."/>
        </authorList>
    </citation>
    <scope>NUCLEOTIDE SEQUENCE</scope>
    <source>
        <strain evidence="2">NBRC 108782</strain>
    </source>
</reference>
<protein>
    <recommendedName>
        <fullName evidence="4">Secreted protein</fullName>
    </recommendedName>
</protein>